<reference evidence="2 3" key="1">
    <citation type="submission" date="2023-07" db="EMBL/GenBank/DDBJ databases">
        <title>Pathogenic bacteria of pear tree diseases.</title>
        <authorList>
            <person name="Zhang Z."/>
            <person name="He L."/>
            <person name="Huang R."/>
        </authorList>
    </citation>
    <scope>NUCLEOTIDE SEQUENCE [LARGE SCALE GENOMIC DNA]</scope>
    <source>
        <strain evidence="2 3">DE2</strain>
    </source>
</reference>
<dbReference type="CDD" id="cd03135">
    <property type="entry name" value="GATase1_DJ-1"/>
    <property type="match status" value="1"/>
</dbReference>
<accession>A0AA50DKL5</accession>
<dbReference type="GO" id="GO:0005737">
    <property type="term" value="C:cytoplasm"/>
    <property type="evidence" value="ECO:0007669"/>
    <property type="project" value="TreeGrafter"/>
</dbReference>
<dbReference type="PANTHER" id="PTHR48094:SF12">
    <property type="entry name" value="PARKINSON DISEASE PROTEIN 7 HOMOLOG"/>
    <property type="match status" value="1"/>
</dbReference>
<sequence>MSKQAAILLAPGFEEAEAFIIIDILNRLHVKVTTVACHTSREVASYHAVPVIADALLADLTEREFDAVVIPGGPEGTVNLAANPQVIEFIRRHDDAGKWIAPICSAAARVLGGNHLLKGRNYTCSGDLYKVVTEGTYRGDDIVEDGNLISGKGLGVSFEFAFQLAWRLTHDTTTADFQAEHIYFDHWRSYEGINAR</sequence>
<evidence type="ECO:0000259" key="1">
    <source>
        <dbReference type="Pfam" id="PF01965"/>
    </source>
</evidence>
<dbReference type="InterPro" id="IPR050325">
    <property type="entry name" value="Prot/Nucl_acid_deglycase"/>
</dbReference>
<dbReference type="RefSeq" id="WP_306210620.1">
    <property type="nucleotide sequence ID" value="NZ_CP132353.1"/>
</dbReference>
<dbReference type="Proteomes" id="UP001228139">
    <property type="component" value="Chromosome"/>
</dbReference>
<dbReference type="PANTHER" id="PTHR48094">
    <property type="entry name" value="PROTEIN/NUCLEIC ACID DEGLYCASE DJ-1-RELATED"/>
    <property type="match status" value="1"/>
</dbReference>
<protein>
    <submittedName>
        <fullName evidence="2">DJ-1/PfpI family protein</fullName>
    </submittedName>
</protein>
<proteinExistence type="predicted"/>
<dbReference type="AlphaFoldDB" id="A0AA50DKL5"/>
<feature type="domain" description="DJ-1/PfpI" evidence="1">
    <location>
        <begin position="3"/>
        <end position="164"/>
    </location>
</feature>
<dbReference type="SUPFAM" id="SSF52317">
    <property type="entry name" value="Class I glutamine amidotransferase-like"/>
    <property type="match status" value="1"/>
</dbReference>
<organism evidence="2 3">
    <name type="scientific">Erwinia pyri</name>
    <dbReference type="NCBI Taxonomy" id="3062598"/>
    <lineage>
        <taxon>Bacteria</taxon>
        <taxon>Pseudomonadati</taxon>
        <taxon>Pseudomonadota</taxon>
        <taxon>Gammaproteobacteria</taxon>
        <taxon>Enterobacterales</taxon>
        <taxon>Erwiniaceae</taxon>
        <taxon>Erwinia</taxon>
    </lineage>
</organism>
<dbReference type="Gene3D" id="3.40.50.880">
    <property type="match status" value="1"/>
</dbReference>
<dbReference type="InterPro" id="IPR029062">
    <property type="entry name" value="Class_I_gatase-like"/>
</dbReference>
<name>A0AA50DKL5_9GAMM</name>
<dbReference type="Pfam" id="PF01965">
    <property type="entry name" value="DJ-1_PfpI"/>
    <property type="match status" value="1"/>
</dbReference>
<keyword evidence="3" id="KW-1185">Reference proteome</keyword>
<dbReference type="KEGG" id="epi:Q3V30_03790"/>
<evidence type="ECO:0000313" key="2">
    <source>
        <dbReference type="EMBL" id="WLS79644.1"/>
    </source>
</evidence>
<evidence type="ECO:0000313" key="3">
    <source>
        <dbReference type="Proteomes" id="UP001228139"/>
    </source>
</evidence>
<gene>
    <name evidence="2" type="ORF">Q3V30_03790</name>
</gene>
<dbReference type="EMBL" id="CP132353">
    <property type="protein sequence ID" value="WLS79644.1"/>
    <property type="molecule type" value="Genomic_DNA"/>
</dbReference>
<dbReference type="InterPro" id="IPR002818">
    <property type="entry name" value="DJ-1/PfpI"/>
</dbReference>